<keyword evidence="1" id="KW-0479">Metal-binding</keyword>
<dbReference type="GO" id="GO:0008270">
    <property type="term" value="F:zinc ion binding"/>
    <property type="evidence" value="ECO:0007669"/>
    <property type="project" value="UniProtKB-KW"/>
</dbReference>
<feature type="domain" description="GRF-type" evidence="6">
    <location>
        <begin position="26"/>
        <end position="70"/>
    </location>
</feature>
<dbReference type="PANTHER" id="PTHR33248">
    <property type="entry name" value="ZINC ION-BINDING PROTEIN"/>
    <property type="match status" value="1"/>
</dbReference>
<evidence type="ECO:0000259" key="6">
    <source>
        <dbReference type="PROSITE" id="PS51999"/>
    </source>
</evidence>
<evidence type="ECO:0000256" key="5">
    <source>
        <dbReference type="SAM" id="Coils"/>
    </source>
</evidence>
<reference evidence="7" key="2">
    <citation type="submission" date="2020-03" db="EMBL/GenBank/DDBJ databases">
        <title>Walnut 2.0.</title>
        <authorList>
            <person name="Marrano A."/>
            <person name="Britton M."/>
            <person name="Zimin A.V."/>
            <person name="Zaini P.A."/>
            <person name="Workman R."/>
            <person name="Puiu D."/>
            <person name="Bianco L."/>
            <person name="Allen B.J."/>
            <person name="Troggio M."/>
            <person name="Leslie C.A."/>
            <person name="Timp W."/>
            <person name="Dendekar A."/>
            <person name="Salzberg S.L."/>
            <person name="Neale D.B."/>
        </authorList>
    </citation>
    <scope>NUCLEOTIDE SEQUENCE</scope>
    <source>
        <tissue evidence="7">Leaves</tissue>
    </source>
</reference>
<keyword evidence="5" id="KW-0175">Coiled coil</keyword>
<name>A0A833T9Y5_JUGRE</name>
<dbReference type="InterPro" id="IPR010666">
    <property type="entry name" value="Znf_GRF"/>
</dbReference>
<gene>
    <name evidence="7" type="ORF">F2P56_034566</name>
</gene>
<keyword evidence="3" id="KW-0862">Zinc</keyword>
<evidence type="ECO:0000256" key="2">
    <source>
        <dbReference type="ARBA" id="ARBA00022771"/>
    </source>
</evidence>
<keyword evidence="2 4" id="KW-0863">Zinc-finger</keyword>
<dbReference type="Gramene" id="Jr15_10770_p1">
    <property type="protein sequence ID" value="cds.Jr15_10770_p1"/>
    <property type="gene ID" value="Jr15_10770"/>
</dbReference>
<dbReference type="AlphaFoldDB" id="A0A833T9Y5"/>
<evidence type="ECO:0000313" key="7">
    <source>
        <dbReference type="EMBL" id="KAF5445520.1"/>
    </source>
</evidence>
<protein>
    <recommendedName>
        <fullName evidence="6">GRF-type domain-containing protein</fullName>
    </recommendedName>
</protein>
<dbReference type="PROSITE" id="PS51999">
    <property type="entry name" value="ZF_GRF"/>
    <property type="match status" value="1"/>
</dbReference>
<comment type="caution">
    <text evidence="7">The sequence shown here is derived from an EMBL/GenBank/DDBJ whole genome shotgun (WGS) entry which is preliminary data.</text>
</comment>
<sequence length="168" mass="19729">MSSSSSLSSSMSSSSFPKRTLGQTHCFCKVDATLKYSSTRRNPGRPFLGCPKYNTEGLPYCKFFKWADGNEEIEFRLQERNNELLRKENELEKMMDDVEKTKTELRKRVDEIEKRELVVSNREKELLEQQTEMRRGRILLRLYWGFLFVVQDLKHLNIGRLVNMHAAA</sequence>
<evidence type="ECO:0000313" key="8">
    <source>
        <dbReference type="Proteomes" id="UP000619265"/>
    </source>
</evidence>
<reference evidence="7" key="1">
    <citation type="submission" date="2015-10" db="EMBL/GenBank/DDBJ databases">
        <authorList>
            <person name="Martinez-Garcia P.J."/>
            <person name="Crepeau M.W."/>
            <person name="Puiu D."/>
            <person name="Gonzalez-Ibeas D."/>
            <person name="Whalen J."/>
            <person name="Stevens K."/>
            <person name="Paul R."/>
            <person name="Butterfield T."/>
            <person name="Britton M."/>
            <person name="Reagan R."/>
            <person name="Chakraborty S."/>
            <person name="Walawage S.L."/>
            <person name="Vasquez-Gross H.A."/>
            <person name="Cardeno C."/>
            <person name="Famula R."/>
            <person name="Pratt K."/>
            <person name="Kuruganti S."/>
            <person name="Aradhya M.K."/>
            <person name="Leslie C.A."/>
            <person name="Dandekar A.M."/>
            <person name="Salzberg S.L."/>
            <person name="Wegrzyn J.L."/>
            <person name="Langley C.H."/>
            <person name="Neale D.B."/>
        </authorList>
    </citation>
    <scope>NUCLEOTIDE SEQUENCE</scope>
    <source>
        <tissue evidence="7">Leaves</tissue>
    </source>
</reference>
<evidence type="ECO:0000256" key="1">
    <source>
        <dbReference type="ARBA" id="ARBA00022723"/>
    </source>
</evidence>
<organism evidence="7 8">
    <name type="scientific">Juglans regia</name>
    <name type="common">English walnut</name>
    <dbReference type="NCBI Taxonomy" id="51240"/>
    <lineage>
        <taxon>Eukaryota</taxon>
        <taxon>Viridiplantae</taxon>
        <taxon>Streptophyta</taxon>
        <taxon>Embryophyta</taxon>
        <taxon>Tracheophyta</taxon>
        <taxon>Spermatophyta</taxon>
        <taxon>Magnoliopsida</taxon>
        <taxon>eudicotyledons</taxon>
        <taxon>Gunneridae</taxon>
        <taxon>Pentapetalae</taxon>
        <taxon>rosids</taxon>
        <taxon>fabids</taxon>
        <taxon>Fagales</taxon>
        <taxon>Juglandaceae</taxon>
        <taxon>Juglans</taxon>
    </lineage>
</organism>
<accession>A0A833T9Y5</accession>
<proteinExistence type="predicted"/>
<evidence type="ECO:0000256" key="4">
    <source>
        <dbReference type="PROSITE-ProRule" id="PRU01343"/>
    </source>
</evidence>
<dbReference type="EMBL" id="LIHL02000015">
    <property type="protein sequence ID" value="KAF5445520.1"/>
    <property type="molecule type" value="Genomic_DNA"/>
</dbReference>
<evidence type="ECO:0000256" key="3">
    <source>
        <dbReference type="ARBA" id="ARBA00022833"/>
    </source>
</evidence>
<feature type="coiled-coil region" evidence="5">
    <location>
        <begin position="70"/>
        <end position="115"/>
    </location>
</feature>
<dbReference type="Proteomes" id="UP000619265">
    <property type="component" value="Unassembled WGS sequence"/>
</dbReference>
<dbReference type="Pfam" id="PF06839">
    <property type="entry name" value="Zn_ribbon_GRF"/>
    <property type="match status" value="1"/>
</dbReference>